<name>A0A6G0XMR9_9STRA</name>
<dbReference type="GO" id="GO:0005634">
    <property type="term" value="C:nucleus"/>
    <property type="evidence" value="ECO:0007669"/>
    <property type="project" value="TreeGrafter"/>
</dbReference>
<gene>
    <name evidence="2" type="ORF">Ae201684_003354</name>
</gene>
<dbReference type="PANTHER" id="PTHR31531">
    <property type="entry name" value="E3 UBIQUITIN-PROTEIN LIGASE E3D FAMILY MEMBER"/>
    <property type="match status" value="1"/>
</dbReference>
<dbReference type="GO" id="GO:0030332">
    <property type="term" value="F:cyclin binding"/>
    <property type="evidence" value="ECO:0007669"/>
    <property type="project" value="TreeGrafter"/>
</dbReference>
<dbReference type="GO" id="GO:0000151">
    <property type="term" value="C:ubiquitin ligase complex"/>
    <property type="evidence" value="ECO:0007669"/>
    <property type="project" value="TreeGrafter"/>
</dbReference>
<evidence type="ECO:0000313" key="3">
    <source>
        <dbReference type="Proteomes" id="UP000481153"/>
    </source>
</evidence>
<dbReference type="Proteomes" id="UP000481153">
    <property type="component" value="Unassembled WGS sequence"/>
</dbReference>
<dbReference type="PANTHER" id="PTHR31531:SF2">
    <property type="entry name" value="E3 UBIQUITIN-PROTEIN LIGASE E3D"/>
    <property type="match status" value="1"/>
</dbReference>
<protein>
    <submittedName>
        <fullName evidence="2">Uncharacterized protein</fullName>
    </submittedName>
</protein>
<keyword evidence="1" id="KW-0175">Coiled coil</keyword>
<sequence length="419" mass="46109">MASDAAALLKEIQDAQREVDEARRHFVLAQEAVEKARNDHAIAEKSKQQFAAEVDSLAAKLDKTLAQTVLSPEFIVELQANIGCYQCYVHVDLTDGTKTPTLHFDAATKEIQMKTHSGQCLFETTLEHAVDINCSTVRAQKEYIHARIPLTAAAKSNRQASMTAGIAARVVSPSELNVENYSGLQCRECETLLTGDSNHWERALPLPSSNWLEMVDFWGAAEGAFEYIPRNGIHAAPGRIYVGSADILLHSSNMHMERLAASKEHADGDACVVACSKCTSTLGSRHGDDVRLFKHCIETSSKAFAGYTCDAVLVAQVLEVIESDGFFRFEVEAEGGRRLLLQVLSWDATIQTSEFPTPQKVLKVMFGEPRESNPALPCRQLRCPAEWIETIYERLEHSSTLLPSAIGGASHLKMGFLFG</sequence>
<dbReference type="VEuPathDB" id="FungiDB:AeMF1_001389"/>
<dbReference type="GO" id="GO:0043161">
    <property type="term" value="P:proteasome-mediated ubiquitin-dependent protein catabolic process"/>
    <property type="evidence" value="ECO:0007669"/>
    <property type="project" value="TreeGrafter"/>
</dbReference>
<keyword evidence="3" id="KW-1185">Reference proteome</keyword>
<feature type="coiled-coil region" evidence="1">
    <location>
        <begin position="5"/>
        <end position="53"/>
    </location>
</feature>
<dbReference type="EMBL" id="VJMJ01000036">
    <property type="protein sequence ID" value="KAF0741684.1"/>
    <property type="molecule type" value="Genomic_DNA"/>
</dbReference>
<dbReference type="GO" id="GO:0000209">
    <property type="term" value="P:protein polyubiquitination"/>
    <property type="evidence" value="ECO:0007669"/>
    <property type="project" value="TreeGrafter"/>
</dbReference>
<dbReference type="GO" id="GO:0061630">
    <property type="term" value="F:ubiquitin protein ligase activity"/>
    <property type="evidence" value="ECO:0007669"/>
    <property type="project" value="TreeGrafter"/>
</dbReference>
<comment type="caution">
    <text evidence="2">The sequence shown here is derived from an EMBL/GenBank/DDBJ whole genome shotgun (WGS) entry which is preliminary data.</text>
</comment>
<reference evidence="2 3" key="1">
    <citation type="submission" date="2019-07" db="EMBL/GenBank/DDBJ databases">
        <title>Genomics analysis of Aphanomyces spp. identifies a new class of oomycete effector associated with host adaptation.</title>
        <authorList>
            <person name="Gaulin E."/>
        </authorList>
    </citation>
    <scope>NUCLEOTIDE SEQUENCE [LARGE SCALE GENOMIC DNA]</scope>
    <source>
        <strain evidence="2 3">ATCC 201684</strain>
    </source>
</reference>
<organism evidence="2 3">
    <name type="scientific">Aphanomyces euteiches</name>
    <dbReference type="NCBI Taxonomy" id="100861"/>
    <lineage>
        <taxon>Eukaryota</taxon>
        <taxon>Sar</taxon>
        <taxon>Stramenopiles</taxon>
        <taxon>Oomycota</taxon>
        <taxon>Saprolegniomycetes</taxon>
        <taxon>Saprolegniales</taxon>
        <taxon>Verrucalvaceae</taxon>
        <taxon>Aphanomyces</taxon>
    </lineage>
</organism>
<dbReference type="AlphaFoldDB" id="A0A6G0XMR9"/>
<dbReference type="GO" id="GO:0031624">
    <property type="term" value="F:ubiquitin conjugating enzyme binding"/>
    <property type="evidence" value="ECO:0007669"/>
    <property type="project" value="TreeGrafter"/>
</dbReference>
<evidence type="ECO:0000256" key="1">
    <source>
        <dbReference type="SAM" id="Coils"/>
    </source>
</evidence>
<dbReference type="GO" id="GO:0051865">
    <property type="term" value="P:protein autoubiquitination"/>
    <property type="evidence" value="ECO:0007669"/>
    <property type="project" value="TreeGrafter"/>
</dbReference>
<accession>A0A6G0XMR9</accession>
<dbReference type="GO" id="GO:0005829">
    <property type="term" value="C:cytosol"/>
    <property type="evidence" value="ECO:0007669"/>
    <property type="project" value="TreeGrafter"/>
</dbReference>
<dbReference type="GO" id="GO:0006513">
    <property type="term" value="P:protein monoubiquitination"/>
    <property type="evidence" value="ECO:0007669"/>
    <property type="project" value="TreeGrafter"/>
</dbReference>
<proteinExistence type="predicted"/>
<evidence type="ECO:0000313" key="2">
    <source>
        <dbReference type="EMBL" id="KAF0741684.1"/>
    </source>
</evidence>
<dbReference type="Pfam" id="PF09814">
    <property type="entry name" value="HECT_2"/>
    <property type="match status" value="1"/>
</dbReference>
<dbReference type="InterPro" id="IPR019193">
    <property type="entry name" value="UBQ-conj_enz_E2-bd_prot"/>
</dbReference>